<dbReference type="EMBL" id="JBHTCQ010000001">
    <property type="protein sequence ID" value="MFC7405058.1"/>
    <property type="molecule type" value="Genomic_DNA"/>
</dbReference>
<evidence type="ECO:0000256" key="1">
    <source>
        <dbReference type="SAM" id="Coils"/>
    </source>
</evidence>
<reference evidence="4" key="1">
    <citation type="journal article" date="2019" name="Int. J. Syst. Evol. Microbiol.">
        <title>The Global Catalogue of Microorganisms (GCM) 10K type strain sequencing project: providing services to taxonomists for standard genome sequencing and annotation.</title>
        <authorList>
            <consortium name="The Broad Institute Genomics Platform"/>
            <consortium name="The Broad Institute Genome Sequencing Center for Infectious Disease"/>
            <person name="Wu L."/>
            <person name="Ma J."/>
        </authorList>
    </citation>
    <scope>NUCLEOTIDE SEQUENCE [LARGE SCALE GENOMIC DNA]</scope>
    <source>
        <strain evidence="4">JCM 1490</strain>
    </source>
</reference>
<proteinExistence type="predicted"/>
<organism evidence="3 4">
    <name type="scientific">Georgenia alba</name>
    <dbReference type="NCBI Taxonomy" id="2233858"/>
    <lineage>
        <taxon>Bacteria</taxon>
        <taxon>Bacillati</taxon>
        <taxon>Actinomycetota</taxon>
        <taxon>Actinomycetes</taxon>
        <taxon>Micrococcales</taxon>
        <taxon>Bogoriellaceae</taxon>
        <taxon>Georgenia</taxon>
    </lineage>
</organism>
<keyword evidence="4" id="KW-1185">Reference proteome</keyword>
<evidence type="ECO:0000313" key="3">
    <source>
        <dbReference type="EMBL" id="MFC7405058.1"/>
    </source>
</evidence>
<gene>
    <name evidence="3" type="ORF">ACFQQL_08040</name>
</gene>
<evidence type="ECO:0000313" key="4">
    <source>
        <dbReference type="Proteomes" id="UP001596455"/>
    </source>
</evidence>
<keyword evidence="1" id="KW-0175">Coiled coil</keyword>
<protein>
    <submittedName>
        <fullName evidence="3">Uncharacterized protein</fullName>
    </submittedName>
</protein>
<name>A0ABW2Q9D4_9MICO</name>
<sequence length="99" mass="11551">MKELIGRIARSVAPRTMTNLETITRFDAEYEQHGARILMYERELRELRREIDSMRREQRRVVELYDAVFEHARRNGGAAGRAAAQDRAAQDDSEVTTDR</sequence>
<accession>A0ABW2Q9D4</accession>
<dbReference type="Proteomes" id="UP001596455">
    <property type="component" value="Unassembled WGS sequence"/>
</dbReference>
<evidence type="ECO:0000256" key="2">
    <source>
        <dbReference type="SAM" id="MobiDB-lite"/>
    </source>
</evidence>
<feature type="region of interest" description="Disordered" evidence="2">
    <location>
        <begin position="76"/>
        <end position="99"/>
    </location>
</feature>
<feature type="coiled-coil region" evidence="1">
    <location>
        <begin position="30"/>
        <end position="64"/>
    </location>
</feature>
<comment type="caution">
    <text evidence="3">The sequence shown here is derived from an EMBL/GenBank/DDBJ whole genome shotgun (WGS) entry which is preliminary data.</text>
</comment>
<dbReference type="RefSeq" id="WP_382393041.1">
    <property type="nucleotide sequence ID" value="NZ_JBHTCQ010000001.1"/>
</dbReference>